<dbReference type="Gene3D" id="3.40.630.30">
    <property type="match status" value="1"/>
</dbReference>
<evidence type="ECO:0000259" key="4">
    <source>
        <dbReference type="PROSITE" id="PS51186"/>
    </source>
</evidence>
<feature type="domain" description="N-acetyltransferase" evidence="4">
    <location>
        <begin position="21"/>
        <end position="176"/>
    </location>
</feature>
<keyword evidence="1 5" id="KW-0808">Transferase</keyword>
<dbReference type="EC" id="2.3.1.-" evidence="5"/>
<evidence type="ECO:0000256" key="2">
    <source>
        <dbReference type="ARBA" id="ARBA00023315"/>
    </source>
</evidence>
<keyword evidence="6" id="KW-1185">Reference proteome</keyword>
<gene>
    <name evidence="5" type="ORF">ACFQH9_15880</name>
</gene>
<comment type="caution">
    <text evidence="5">The sequence shown here is derived from an EMBL/GenBank/DDBJ whole genome shotgun (WGS) entry which is preliminary data.</text>
</comment>
<name>A0ABW1IBN5_9PSEU</name>
<dbReference type="CDD" id="cd04301">
    <property type="entry name" value="NAT_SF"/>
    <property type="match status" value="1"/>
</dbReference>
<dbReference type="PROSITE" id="PS51186">
    <property type="entry name" value="GNAT"/>
    <property type="match status" value="1"/>
</dbReference>
<dbReference type="Pfam" id="PF00583">
    <property type="entry name" value="Acetyltransf_1"/>
    <property type="match status" value="1"/>
</dbReference>
<sequence>MTRRRNAVSRARRDGHDAGMPKVRPYSAEDREAVVALSLRAWEPVFASMQRVLAGSGVYEAFYPDWRRAQAEAVARACAELEAWVAEVDGRVAGFVALHSLDATTGEIHMVAVDPALQRHGVGRALTEQATTRLRERGSSIAMVETGGDPGHAPARALYEHCGYTPLPSVRYFRTL</sequence>
<dbReference type="Proteomes" id="UP001596119">
    <property type="component" value="Unassembled WGS sequence"/>
</dbReference>
<protein>
    <submittedName>
        <fullName evidence="5">GNAT family N-acetyltransferase</fullName>
        <ecNumber evidence="5">2.3.1.-</ecNumber>
    </submittedName>
</protein>
<evidence type="ECO:0000313" key="6">
    <source>
        <dbReference type="Proteomes" id="UP001596119"/>
    </source>
</evidence>
<dbReference type="PANTHER" id="PTHR43877">
    <property type="entry name" value="AMINOALKYLPHOSPHONATE N-ACETYLTRANSFERASE-RELATED-RELATED"/>
    <property type="match status" value="1"/>
</dbReference>
<dbReference type="RefSeq" id="WP_379566895.1">
    <property type="nucleotide sequence ID" value="NZ_JBHSQK010000037.1"/>
</dbReference>
<accession>A0ABW1IBN5</accession>
<dbReference type="GO" id="GO:0016746">
    <property type="term" value="F:acyltransferase activity"/>
    <property type="evidence" value="ECO:0007669"/>
    <property type="project" value="UniProtKB-KW"/>
</dbReference>
<dbReference type="SUPFAM" id="SSF55729">
    <property type="entry name" value="Acyl-CoA N-acyltransferases (Nat)"/>
    <property type="match status" value="1"/>
</dbReference>
<dbReference type="InterPro" id="IPR050832">
    <property type="entry name" value="Bact_Acetyltransf"/>
</dbReference>
<evidence type="ECO:0000256" key="3">
    <source>
        <dbReference type="SAM" id="MobiDB-lite"/>
    </source>
</evidence>
<dbReference type="InterPro" id="IPR000182">
    <property type="entry name" value="GNAT_dom"/>
</dbReference>
<evidence type="ECO:0000313" key="5">
    <source>
        <dbReference type="EMBL" id="MFC5949754.1"/>
    </source>
</evidence>
<proteinExistence type="predicted"/>
<reference evidence="6" key="1">
    <citation type="journal article" date="2019" name="Int. J. Syst. Evol. Microbiol.">
        <title>The Global Catalogue of Microorganisms (GCM) 10K type strain sequencing project: providing services to taxonomists for standard genome sequencing and annotation.</title>
        <authorList>
            <consortium name="The Broad Institute Genomics Platform"/>
            <consortium name="The Broad Institute Genome Sequencing Center for Infectious Disease"/>
            <person name="Wu L."/>
            <person name="Ma J."/>
        </authorList>
    </citation>
    <scope>NUCLEOTIDE SEQUENCE [LARGE SCALE GENOMIC DNA]</scope>
    <source>
        <strain evidence="6">CGMCC 4.7397</strain>
    </source>
</reference>
<keyword evidence="2 5" id="KW-0012">Acyltransferase</keyword>
<evidence type="ECO:0000256" key="1">
    <source>
        <dbReference type="ARBA" id="ARBA00022679"/>
    </source>
</evidence>
<organism evidence="5 6">
    <name type="scientific">Pseudonocardia lutea</name>
    <dbReference type="NCBI Taxonomy" id="2172015"/>
    <lineage>
        <taxon>Bacteria</taxon>
        <taxon>Bacillati</taxon>
        <taxon>Actinomycetota</taxon>
        <taxon>Actinomycetes</taxon>
        <taxon>Pseudonocardiales</taxon>
        <taxon>Pseudonocardiaceae</taxon>
        <taxon>Pseudonocardia</taxon>
    </lineage>
</organism>
<dbReference type="InterPro" id="IPR016181">
    <property type="entry name" value="Acyl_CoA_acyltransferase"/>
</dbReference>
<feature type="region of interest" description="Disordered" evidence="3">
    <location>
        <begin position="1"/>
        <end position="24"/>
    </location>
</feature>
<dbReference type="EMBL" id="JBHSQK010000037">
    <property type="protein sequence ID" value="MFC5949754.1"/>
    <property type="molecule type" value="Genomic_DNA"/>
</dbReference>